<evidence type="ECO:0000313" key="2">
    <source>
        <dbReference type="Proteomes" id="UP000660024"/>
    </source>
</evidence>
<accession>A0ABS1BL68</accession>
<name>A0ABS1BL68_9SPHI</name>
<evidence type="ECO:0000313" key="1">
    <source>
        <dbReference type="EMBL" id="MBK0383596.1"/>
    </source>
</evidence>
<evidence type="ECO:0008006" key="3">
    <source>
        <dbReference type="Google" id="ProtNLM"/>
    </source>
</evidence>
<gene>
    <name evidence="1" type="ORF">I5M32_11570</name>
</gene>
<proteinExistence type="predicted"/>
<organism evidence="1 2">
    <name type="scientific">Pedobacter segetis</name>
    <dbReference type="NCBI Taxonomy" id="2793069"/>
    <lineage>
        <taxon>Bacteria</taxon>
        <taxon>Pseudomonadati</taxon>
        <taxon>Bacteroidota</taxon>
        <taxon>Sphingobacteriia</taxon>
        <taxon>Sphingobacteriales</taxon>
        <taxon>Sphingobacteriaceae</taxon>
        <taxon>Pedobacter</taxon>
    </lineage>
</organism>
<dbReference type="Proteomes" id="UP000660024">
    <property type="component" value="Unassembled WGS sequence"/>
</dbReference>
<comment type="caution">
    <text evidence="1">The sequence shown here is derived from an EMBL/GenBank/DDBJ whole genome shotgun (WGS) entry which is preliminary data.</text>
</comment>
<dbReference type="RefSeq" id="WP_200586469.1">
    <property type="nucleotide sequence ID" value="NZ_JAEHFY010000015.1"/>
</dbReference>
<dbReference type="EMBL" id="JAEHFY010000015">
    <property type="protein sequence ID" value="MBK0383596.1"/>
    <property type="molecule type" value="Genomic_DNA"/>
</dbReference>
<reference evidence="1 2" key="1">
    <citation type="submission" date="2020-12" db="EMBL/GenBank/DDBJ databases">
        <title>Bacterial novel species Pedobacter sp. SD-b isolated from soil.</title>
        <authorList>
            <person name="Jung H.-Y."/>
        </authorList>
    </citation>
    <scope>NUCLEOTIDE SEQUENCE [LARGE SCALE GENOMIC DNA]</scope>
    <source>
        <strain evidence="1 2">SD-b</strain>
    </source>
</reference>
<keyword evidence="2" id="KW-1185">Reference proteome</keyword>
<sequence>MDFRNTSKLMLMAIFVAGIFHACKKSKSTNPQEVIPTPTIPTVQTLETLNITTSTATAQGKVTASGGKNISESGFCWDTLANPTIIKSHLMASSNDDAGGFSKTLENLKSDKKYYLRAYAKNEVGIAYGNEVTFSTKQEQGSTDDTSSIVATQIWYGDPNKPWRDVFTNFNTEDNGGTTPTLTPITDPTYGKVWEVFKPAGAKRAEISRIKDYSPTNGEVIYISYKWKINIRQKDATNGFAVFQWKTEDGNKGPDRQNYPFNLAYNAGSGNLTLNAYGPGTPDWTEGSSINNRKNTLWNKVVPQDQWQSIIIGIKISDYVGTDTTQLGYIEYWFNGVKQPFEITGAGKDYRVILSADKKRAYHRTLDGNTTYPKWGAYGEGARNYDVTAYVADLRLRRK</sequence>
<protein>
    <recommendedName>
        <fullName evidence="3">Polysaccharide lyase</fullName>
    </recommendedName>
</protein>